<feature type="domain" description="CHAT" evidence="1">
    <location>
        <begin position="116"/>
        <end position="366"/>
    </location>
</feature>
<organism evidence="2 3">
    <name type="scientific">Kitasatospora misakiensis</name>
    <dbReference type="NCBI Taxonomy" id="67330"/>
    <lineage>
        <taxon>Bacteria</taxon>
        <taxon>Bacillati</taxon>
        <taxon>Actinomycetota</taxon>
        <taxon>Actinomycetes</taxon>
        <taxon>Kitasatosporales</taxon>
        <taxon>Streptomycetaceae</taxon>
        <taxon>Kitasatospora</taxon>
    </lineage>
</organism>
<comment type="caution">
    <text evidence="2">The sequence shown here is derived from an EMBL/GenBank/DDBJ whole genome shotgun (WGS) entry which is preliminary data.</text>
</comment>
<name>A0ABW0XB09_9ACTN</name>
<dbReference type="Pfam" id="PF12770">
    <property type="entry name" value="CHAT"/>
    <property type="match status" value="1"/>
</dbReference>
<evidence type="ECO:0000259" key="1">
    <source>
        <dbReference type="Pfam" id="PF12770"/>
    </source>
</evidence>
<keyword evidence="3" id="KW-1185">Reference proteome</keyword>
<accession>A0ABW0XB09</accession>
<reference evidence="3" key="1">
    <citation type="journal article" date="2019" name="Int. J. Syst. Evol. Microbiol.">
        <title>The Global Catalogue of Microorganisms (GCM) 10K type strain sequencing project: providing services to taxonomists for standard genome sequencing and annotation.</title>
        <authorList>
            <consortium name="The Broad Institute Genomics Platform"/>
            <consortium name="The Broad Institute Genome Sequencing Center for Infectious Disease"/>
            <person name="Wu L."/>
            <person name="Ma J."/>
        </authorList>
    </citation>
    <scope>NUCLEOTIDE SEQUENCE [LARGE SCALE GENOMIC DNA]</scope>
    <source>
        <strain evidence="3">CGMCC 4.1437</strain>
    </source>
</reference>
<dbReference type="Proteomes" id="UP001595975">
    <property type="component" value="Unassembled WGS sequence"/>
</dbReference>
<dbReference type="InterPro" id="IPR024983">
    <property type="entry name" value="CHAT_dom"/>
</dbReference>
<evidence type="ECO:0000313" key="3">
    <source>
        <dbReference type="Proteomes" id="UP001595975"/>
    </source>
</evidence>
<protein>
    <submittedName>
        <fullName evidence="2">CHAT domain-containing protein</fullName>
    </submittedName>
</protein>
<dbReference type="EMBL" id="JBHSOF010000065">
    <property type="protein sequence ID" value="MFC5667732.1"/>
    <property type="molecule type" value="Genomic_DNA"/>
</dbReference>
<sequence length="682" mass="72613">MDTDALDTDATAWLPPHTALIRIGEPAADGSGHPTLLALGGSDPPATHPGLALPPDFLLSEQFRFCEELFTPDTPLAEDVRATACLLGAALAEAGLLDPWLDQVRRSHADGSPALTLLDVRPPRLRALPWELVADPGANVSLCVGAGAPGLTFARVDPPKAAPAPARLPAHPQLPDLRLPLRLLIVVGDTDAALRADGEIAGIRARLAEPFGEWHVEVLRAPDSVELADALRDLTPHVLHFIGHQQRDGADQGVLTVRPPGRGEPWQITGANVHGLLAAHVPRLVVLNACDTAGRSAEPLLAALLRGGVAAVVGMSGGIGSGPAGRFAEAFYGALGRAEAVDRAVLAGRHALLKAALDRADWARPVLAVRTHPDAVLHRSPALRPAAESDARFADERWNLRHAVDRVAERRVLFDGFGPAGPAAPVTVVTGGPATGKATLVRSVLHTWHRNGALTLWVDLRVLGRTATWLDLVHGVVDGLRAADAEDRPLRLLEHRLAQLHDRWTTDDEQPRLTLGADLVWQQTVPGNSVGHAGDRRHTALGHLAEALHELGEESGLVLALAGLGALEHLTVQQLLAPHLVEPLAARPGGRAKVVLVVTEEEAEKLVPFPLRDTARRLPLGPFAADEVGSVIGDYGRARGLPAAHTPTWEAVMALLVDHHGELTPLLLRDGMRLLDMKRRPR</sequence>
<proteinExistence type="predicted"/>
<gene>
    <name evidence="2" type="ORF">ACFP3U_32810</name>
</gene>
<evidence type="ECO:0000313" key="2">
    <source>
        <dbReference type="EMBL" id="MFC5667732.1"/>
    </source>
</evidence>
<dbReference type="RefSeq" id="WP_380229399.1">
    <property type="nucleotide sequence ID" value="NZ_JBHSOF010000065.1"/>
</dbReference>